<dbReference type="Pfam" id="PF04828">
    <property type="entry name" value="GFA"/>
    <property type="match status" value="1"/>
</dbReference>
<dbReference type="PROSITE" id="PS51891">
    <property type="entry name" value="CENP_V_GFA"/>
    <property type="match status" value="1"/>
</dbReference>
<dbReference type="GO" id="GO:0046872">
    <property type="term" value="F:metal ion binding"/>
    <property type="evidence" value="ECO:0007669"/>
    <property type="project" value="UniProtKB-KW"/>
</dbReference>
<dbReference type="InterPro" id="IPR006913">
    <property type="entry name" value="CENP-V/GFA"/>
</dbReference>
<dbReference type="PANTHER" id="PTHR33337:SF40">
    <property type="entry name" value="CENP-V_GFA DOMAIN-CONTAINING PROTEIN-RELATED"/>
    <property type="match status" value="1"/>
</dbReference>
<dbReference type="EMBL" id="JAUKUA010000004">
    <property type="protein sequence ID" value="KAK0715110.1"/>
    <property type="molecule type" value="Genomic_DNA"/>
</dbReference>
<evidence type="ECO:0000313" key="6">
    <source>
        <dbReference type="EMBL" id="KAK0715110.1"/>
    </source>
</evidence>
<keyword evidence="2" id="KW-0479">Metal-binding</keyword>
<organism evidence="6 7">
    <name type="scientific">Lasiosphaeris hirsuta</name>
    <dbReference type="NCBI Taxonomy" id="260670"/>
    <lineage>
        <taxon>Eukaryota</taxon>
        <taxon>Fungi</taxon>
        <taxon>Dikarya</taxon>
        <taxon>Ascomycota</taxon>
        <taxon>Pezizomycotina</taxon>
        <taxon>Sordariomycetes</taxon>
        <taxon>Sordariomycetidae</taxon>
        <taxon>Sordariales</taxon>
        <taxon>Lasiosphaeriaceae</taxon>
        <taxon>Lasiosphaeris</taxon>
    </lineage>
</organism>
<proteinExistence type="inferred from homology"/>
<dbReference type="SUPFAM" id="SSF51316">
    <property type="entry name" value="Mss4-like"/>
    <property type="match status" value="1"/>
</dbReference>
<sequence length="180" mass="19308">MASTSDFPTPKHIKGGCLCGALRYEVDFPPDHDFKHSASTCECTQCRKQTGGLFLVSHRVRPASAFRFTTDTATLKRFSASASAERGFCSDCGSLIYWQPQSGGYTCFTVGTVDPLYLFGEGADAVQAGESHQPIPTHGFGLALASGEGSHYWSVNEIPGVTDNVPVAGFGRGTRYPKDD</sequence>
<reference evidence="6" key="1">
    <citation type="submission" date="2023-06" db="EMBL/GenBank/DDBJ databases">
        <title>Genome-scale phylogeny and comparative genomics of the fungal order Sordariales.</title>
        <authorList>
            <consortium name="Lawrence Berkeley National Laboratory"/>
            <person name="Hensen N."/>
            <person name="Bonometti L."/>
            <person name="Westerberg I."/>
            <person name="Brannstrom I.O."/>
            <person name="Guillou S."/>
            <person name="Cros-Aarteil S."/>
            <person name="Calhoun S."/>
            <person name="Haridas S."/>
            <person name="Kuo A."/>
            <person name="Mondo S."/>
            <person name="Pangilinan J."/>
            <person name="Riley R."/>
            <person name="Labutti K."/>
            <person name="Andreopoulos B."/>
            <person name="Lipzen A."/>
            <person name="Chen C."/>
            <person name="Yanf M."/>
            <person name="Daum C."/>
            <person name="Ng V."/>
            <person name="Clum A."/>
            <person name="Steindorff A."/>
            <person name="Ohm R."/>
            <person name="Martin F."/>
            <person name="Silar P."/>
            <person name="Natvig D."/>
            <person name="Lalanne C."/>
            <person name="Gautier V."/>
            <person name="Ament-Velasquez S.L."/>
            <person name="Kruys A."/>
            <person name="Hutchinson M.I."/>
            <person name="Powell A.J."/>
            <person name="Barry K."/>
            <person name="Miller A.N."/>
            <person name="Grigoriev I.V."/>
            <person name="Debuchy R."/>
            <person name="Gladieux P."/>
            <person name="Thoren M.H."/>
            <person name="Johannesson H."/>
        </authorList>
    </citation>
    <scope>NUCLEOTIDE SEQUENCE</scope>
    <source>
        <strain evidence="6">SMH4607-1</strain>
    </source>
</reference>
<name>A0AA40AFX2_9PEZI</name>
<accession>A0AA40AFX2</accession>
<feature type="domain" description="CENP-V/GFA" evidence="5">
    <location>
        <begin position="13"/>
        <end position="133"/>
    </location>
</feature>
<evidence type="ECO:0000259" key="5">
    <source>
        <dbReference type="PROSITE" id="PS51891"/>
    </source>
</evidence>
<comment type="caution">
    <text evidence="6">The sequence shown here is derived from an EMBL/GenBank/DDBJ whole genome shotgun (WGS) entry which is preliminary data.</text>
</comment>
<evidence type="ECO:0000256" key="4">
    <source>
        <dbReference type="ARBA" id="ARBA00023239"/>
    </source>
</evidence>
<dbReference type="InterPro" id="IPR011057">
    <property type="entry name" value="Mss4-like_sf"/>
</dbReference>
<evidence type="ECO:0000256" key="3">
    <source>
        <dbReference type="ARBA" id="ARBA00022833"/>
    </source>
</evidence>
<evidence type="ECO:0000256" key="1">
    <source>
        <dbReference type="ARBA" id="ARBA00005495"/>
    </source>
</evidence>
<dbReference type="Gene3D" id="3.90.1590.10">
    <property type="entry name" value="glutathione-dependent formaldehyde- activating enzyme (gfa)"/>
    <property type="match status" value="1"/>
</dbReference>
<evidence type="ECO:0000256" key="2">
    <source>
        <dbReference type="ARBA" id="ARBA00022723"/>
    </source>
</evidence>
<dbReference type="GO" id="GO:0016846">
    <property type="term" value="F:carbon-sulfur lyase activity"/>
    <property type="evidence" value="ECO:0007669"/>
    <property type="project" value="InterPro"/>
</dbReference>
<keyword evidence="4" id="KW-0456">Lyase</keyword>
<dbReference type="AlphaFoldDB" id="A0AA40AFX2"/>
<keyword evidence="3" id="KW-0862">Zinc</keyword>
<protein>
    <submittedName>
        <fullName evidence="6">Glutathione-dependent formaldehyde-activating GFA</fullName>
    </submittedName>
</protein>
<comment type="similarity">
    <text evidence="1">Belongs to the Gfa family.</text>
</comment>
<dbReference type="PANTHER" id="PTHR33337">
    <property type="entry name" value="GFA DOMAIN-CONTAINING PROTEIN"/>
    <property type="match status" value="1"/>
</dbReference>
<evidence type="ECO:0000313" key="7">
    <source>
        <dbReference type="Proteomes" id="UP001172102"/>
    </source>
</evidence>
<dbReference type="Proteomes" id="UP001172102">
    <property type="component" value="Unassembled WGS sequence"/>
</dbReference>
<keyword evidence="7" id="KW-1185">Reference proteome</keyword>
<gene>
    <name evidence="6" type="ORF">B0H67DRAFT_600846</name>
</gene>